<protein>
    <submittedName>
        <fullName evidence="2">Uncharacterized protein</fullName>
    </submittedName>
</protein>
<evidence type="ECO:0000313" key="2">
    <source>
        <dbReference type="EMBL" id="EPS58109.1"/>
    </source>
</evidence>
<comment type="caution">
    <text evidence="2">The sequence shown here is derived from an EMBL/GenBank/DDBJ whole genome shotgun (WGS) entry which is preliminary data.</text>
</comment>
<organism evidence="2 3">
    <name type="scientific">Genlisea aurea</name>
    <dbReference type="NCBI Taxonomy" id="192259"/>
    <lineage>
        <taxon>Eukaryota</taxon>
        <taxon>Viridiplantae</taxon>
        <taxon>Streptophyta</taxon>
        <taxon>Embryophyta</taxon>
        <taxon>Tracheophyta</taxon>
        <taxon>Spermatophyta</taxon>
        <taxon>Magnoliopsida</taxon>
        <taxon>eudicotyledons</taxon>
        <taxon>Gunneridae</taxon>
        <taxon>Pentapetalae</taxon>
        <taxon>asterids</taxon>
        <taxon>lamiids</taxon>
        <taxon>Lamiales</taxon>
        <taxon>Lentibulariaceae</taxon>
        <taxon>Genlisea</taxon>
    </lineage>
</organism>
<feature type="region of interest" description="Disordered" evidence="1">
    <location>
        <begin position="146"/>
        <end position="173"/>
    </location>
</feature>
<dbReference type="AlphaFoldDB" id="S8BUQ7"/>
<reference evidence="2 3" key="1">
    <citation type="journal article" date="2013" name="BMC Genomics">
        <title>The miniature genome of a carnivorous plant Genlisea aurea contains a low number of genes and short non-coding sequences.</title>
        <authorList>
            <person name="Leushkin E.V."/>
            <person name="Sutormin R.A."/>
            <person name="Nabieva E.R."/>
            <person name="Penin A.A."/>
            <person name="Kondrashov A.S."/>
            <person name="Logacheva M.D."/>
        </authorList>
    </citation>
    <scope>NUCLEOTIDE SEQUENCE [LARGE SCALE GENOMIC DNA]</scope>
</reference>
<gene>
    <name evidence="2" type="ORF">M569_16707</name>
</gene>
<evidence type="ECO:0000313" key="3">
    <source>
        <dbReference type="Proteomes" id="UP000015453"/>
    </source>
</evidence>
<accession>S8BUQ7</accession>
<dbReference type="Proteomes" id="UP000015453">
    <property type="component" value="Unassembled WGS sequence"/>
</dbReference>
<feature type="compositionally biased region" description="Polar residues" evidence="1">
    <location>
        <begin position="74"/>
        <end position="83"/>
    </location>
</feature>
<evidence type="ECO:0000256" key="1">
    <source>
        <dbReference type="SAM" id="MobiDB-lite"/>
    </source>
</evidence>
<sequence>MDHFPETSTSHVKRQLNAAAYQLAKNGGGVLSFTTTPPLSVSRPKSRWSFRLLRRRPGILQRPSAAAVFMAERVSSSPGSAQHNRNETPPRRNPISELSNLWNNLNLSRKAFPTLSHNNTLLGTPHIGIQRRDSTRKSWDLIAGRIPRGSVSKSRQAGADTAHHRNQITGKDS</sequence>
<dbReference type="EMBL" id="AUSU01009531">
    <property type="protein sequence ID" value="EPS58109.1"/>
    <property type="molecule type" value="Genomic_DNA"/>
</dbReference>
<proteinExistence type="predicted"/>
<feature type="region of interest" description="Disordered" evidence="1">
    <location>
        <begin position="74"/>
        <end position="95"/>
    </location>
</feature>
<name>S8BUQ7_9LAMI</name>
<keyword evidence="3" id="KW-1185">Reference proteome</keyword>